<comment type="caution">
    <text evidence="1">The sequence shown here is derived from an EMBL/GenBank/DDBJ whole genome shotgun (WGS) entry which is preliminary data.</text>
</comment>
<name>A0ABT8AWV5_9HYPH</name>
<organism evidence="1 2">
    <name type="scientific">Methylobacterium longum</name>
    <dbReference type="NCBI Taxonomy" id="767694"/>
    <lineage>
        <taxon>Bacteria</taxon>
        <taxon>Pseudomonadati</taxon>
        <taxon>Pseudomonadota</taxon>
        <taxon>Alphaproteobacteria</taxon>
        <taxon>Hyphomicrobiales</taxon>
        <taxon>Methylobacteriaceae</taxon>
        <taxon>Methylobacterium</taxon>
    </lineage>
</organism>
<evidence type="ECO:0000313" key="2">
    <source>
        <dbReference type="Proteomes" id="UP001244297"/>
    </source>
</evidence>
<proteinExistence type="predicted"/>
<gene>
    <name evidence="1" type="ORF">QWZ18_27340</name>
</gene>
<accession>A0ABT8AWV5</accession>
<reference evidence="2" key="1">
    <citation type="journal article" date="2019" name="Int. J. Syst. Evol. Microbiol.">
        <title>The Global Catalogue of Microorganisms (GCM) 10K type strain sequencing project: providing services to taxonomists for standard genome sequencing and annotation.</title>
        <authorList>
            <consortium name="The Broad Institute Genomics Platform"/>
            <consortium name="The Broad Institute Genome Sequencing Center for Infectious Disease"/>
            <person name="Wu L."/>
            <person name="Ma J."/>
        </authorList>
    </citation>
    <scope>NUCLEOTIDE SEQUENCE [LARGE SCALE GENOMIC DNA]</scope>
    <source>
        <strain evidence="2">CECT 7806</strain>
    </source>
</reference>
<dbReference type="Proteomes" id="UP001244297">
    <property type="component" value="Unassembled WGS sequence"/>
</dbReference>
<dbReference type="RefSeq" id="WP_238291102.1">
    <property type="nucleotide sequence ID" value="NZ_BPQS01000032.1"/>
</dbReference>
<sequence>MVNDGPPIKFVALWGAFALLMLLGQAQLISHGTNIAMSYQLDQGGEPTLMAALD</sequence>
<dbReference type="EMBL" id="JAUFPT010000097">
    <property type="protein sequence ID" value="MDN3574308.1"/>
    <property type="molecule type" value="Genomic_DNA"/>
</dbReference>
<protein>
    <submittedName>
        <fullName evidence="1">Uncharacterized protein</fullName>
    </submittedName>
</protein>
<evidence type="ECO:0000313" key="1">
    <source>
        <dbReference type="EMBL" id="MDN3574308.1"/>
    </source>
</evidence>
<keyword evidence="2" id="KW-1185">Reference proteome</keyword>